<sequence length="317" mass="34367">MSTRPPGGAPAAAPTDGAAGRADAAAAAFAGELGRWRRTRGLSKKQLAARMRFDPSYVSHIESCRHRPTADFARRAEAVLLSAGAIWRHFEAYARLRRATPGPTPAGPPWLPPTAGLVIERELTSLHFDGRRYRCTVRRALYNAGADPVTRFAVRVGLATADAAPTAESLRARVTSTTDGRRRPVRWQPSAADVAAAEAWLVFEDDDGTYPILPGTRATLDYTVTATAAQAGPWLRRTVRLPTGRLAIDLDLPGAPDVRGTGTSPVAGPTALRLSTEALGDRTRVRWSADNPPLQARYRLDWRFAGPPIPRQRLTTR</sequence>
<gene>
    <name evidence="2" type="ORF">GCM10010124_25700</name>
</gene>
<evidence type="ECO:0000313" key="3">
    <source>
        <dbReference type="Proteomes" id="UP000662200"/>
    </source>
</evidence>
<dbReference type="PROSITE" id="PS50943">
    <property type="entry name" value="HTH_CROC1"/>
    <property type="match status" value="1"/>
</dbReference>
<dbReference type="EMBL" id="BMQC01000008">
    <property type="protein sequence ID" value="GGK31753.1"/>
    <property type="molecule type" value="Genomic_DNA"/>
</dbReference>
<proteinExistence type="predicted"/>
<dbReference type="Pfam" id="PF13560">
    <property type="entry name" value="HTH_31"/>
    <property type="match status" value="1"/>
</dbReference>
<accession>A0A8J3BM94</accession>
<dbReference type="Gene3D" id="1.10.260.40">
    <property type="entry name" value="lambda repressor-like DNA-binding domains"/>
    <property type="match status" value="1"/>
</dbReference>
<evidence type="ECO:0000259" key="1">
    <source>
        <dbReference type="PROSITE" id="PS50943"/>
    </source>
</evidence>
<dbReference type="RefSeq" id="WP_189114526.1">
    <property type="nucleotide sequence ID" value="NZ_BMQC01000008.1"/>
</dbReference>
<dbReference type="AlphaFoldDB" id="A0A8J3BM94"/>
<name>A0A8J3BM94_9ACTN</name>
<dbReference type="Proteomes" id="UP000662200">
    <property type="component" value="Unassembled WGS sequence"/>
</dbReference>
<dbReference type="GO" id="GO:0003677">
    <property type="term" value="F:DNA binding"/>
    <property type="evidence" value="ECO:0007669"/>
    <property type="project" value="InterPro"/>
</dbReference>
<evidence type="ECO:0000313" key="2">
    <source>
        <dbReference type="EMBL" id="GGK31753.1"/>
    </source>
</evidence>
<reference evidence="2" key="1">
    <citation type="journal article" date="2014" name="Int. J. Syst. Evol. Microbiol.">
        <title>Complete genome sequence of Corynebacterium casei LMG S-19264T (=DSM 44701T), isolated from a smear-ripened cheese.</title>
        <authorList>
            <consortium name="US DOE Joint Genome Institute (JGI-PGF)"/>
            <person name="Walter F."/>
            <person name="Albersmeier A."/>
            <person name="Kalinowski J."/>
            <person name="Ruckert C."/>
        </authorList>
    </citation>
    <scope>NUCLEOTIDE SEQUENCE</scope>
    <source>
        <strain evidence="2">JCM 3091</strain>
    </source>
</reference>
<dbReference type="InterPro" id="IPR010982">
    <property type="entry name" value="Lambda_DNA-bd_dom_sf"/>
</dbReference>
<protein>
    <recommendedName>
        <fullName evidence="1">HTH cro/C1-type domain-containing protein</fullName>
    </recommendedName>
</protein>
<feature type="domain" description="HTH cro/C1-type" evidence="1">
    <location>
        <begin position="35"/>
        <end position="86"/>
    </location>
</feature>
<keyword evidence="3" id="KW-1185">Reference proteome</keyword>
<reference evidence="2" key="2">
    <citation type="submission" date="2020-09" db="EMBL/GenBank/DDBJ databases">
        <authorList>
            <person name="Sun Q."/>
            <person name="Ohkuma M."/>
        </authorList>
    </citation>
    <scope>NUCLEOTIDE SEQUENCE</scope>
    <source>
        <strain evidence="2">JCM 3091</strain>
    </source>
</reference>
<dbReference type="InterPro" id="IPR001387">
    <property type="entry name" value="Cro/C1-type_HTH"/>
</dbReference>
<dbReference type="SMART" id="SM00530">
    <property type="entry name" value="HTH_XRE"/>
    <property type="match status" value="1"/>
</dbReference>
<organism evidence="2 3">
    <name type="scientific">Pilimelia terevasa</name>
    <dbReference type="NCBI Taxonomy" id="53372"/>
    <lineage>
        <taxon>Bacteria</taxon>
        <taxon>Bacillati</taxon>
        <taxon>Actinomycetota</taxon>
        <taxon>Actinomycetes</taxon>
        <taxon>Micromonosporales</taxon>
        <taxon>Micromonosporaceae</taxon>
        <taxon>Pilimelia</taxon>
    </lineage>
</organism>
<comment type="caution">
    <text evidence="2">The sequence shown here is derived from an EMBL/GenBank/DDBJ whole genome shotgun (WGS) entry which is preliminary data.</text>
</comment>
<dbReference type="CDD" id="cd00093">
    <property type="entry name" value="HTH_XRE"/>
    <property type="match status" value="1"/>
</dbReference>
<dbReference type="SUPFAM" id="SSF47413">
    <property type="entry name" value="lambda repressor-like DNA-binding domains"/>
    <property type="match status" value="1"/>
</dbReference>